<reference evidence="3 4" key="1">
    <citation type="submission" date="2016-10" db="EMBL/GenBank/DDBJ databases">
        <title>Genome sequence of the ascomycete fungus Penicillium subrubescens.</title>
        <authorList>
            <person name="De Vries R.P."/>
            <person name="Peng M."/>
            <person name="Dilokpimol A."/>
            <person name="Hilden K."/>
            <person name="Makela M.R."/>
            <person name="Grigoriev I."/>
            <person name="Riley R."/>
            <person name="Granchi Z."/>
        </authorList>
    </citation>
    <scope>NUCLEOTIDE SEQUENCE [LARGE SCALE GENOMIC DNA]</scope>
    <source>
        <strain evidence="3 4">CBS 132785</strain>
    </source>
</reference>
<keyword evidence="2" id="KW-0456">Lyase</keyword>
<evidence type="ECO:0000313" key="3">
    <source>
        <dbReference type="EMBL" id="OKP12228.1"/>
    </source>
</evidence>
<dbReference type="STRING" id="1316194.A0A1Q5UIA4"/>
<dbReference type="Gene3D" id="3.40.1640.10">
    <property type="entry name" value="PSTPO5379-like"/>
    <property type="match status" value="1"/>
</dbReference>
<evidence type="ECO:0000313" key="4">
    <source>
        <dbReference type="Proteomes" id="UP000186955"/>
    </source>
</evidence>
<dbReference type="PANTHER" id="PTHR32022">
    <property type="entry name" value="D-GLUTAMATE CYCLASE, MITOCHONDRIAL"/>
    <property type="match status" value="1"/>
</dbReference>
<dbReference type="SUPFAM" id="SSF160920">
    <property type="entry name" value="PSTPO5379-like"/>
    <property type="match status" value="1"/>
</dbReference>
<accession>A0A1Q5UIA4</accession>
<gene>
    <name evidence="3" type="ORF">PENSUB_1964</name>
</gene>
<dbReference type="PANTHER" id="PTHR32022:SF10">
    <property type="entry name" value="D-GLUTAMATE CYCLASE, MITOCHONDRIAL"/>
    <property type="match status" value="1"/>
</dbReference>
<comment type="caution">
    <text evidence="3">The sequence shown here is derived from an EMBL/GenBank/DDBJ whole genome shotgun (WGS) entry which is preliminary data.</text>
</comment>
<dbReference type="AlphaFoldDB" id="A0A1Q5UIA4"/>
<evidence type="ECO:0000256" key="2">
    <source>
        <dbReference type="ARBA" id="ARBA00023239"/>
    </source>
</evidence>
<dbReference type="Gene3D" id="3.30.2040.10">
    <property type="entry name" value="PSTPO5379-like domain"/>
    <property type="match status" value="1"/>
</dbReference>
<dbReference type="GO" id="GO:0047820">
    <property type="term" value="F:D-glutamate cyclase activity"/>
    <property type="evidence" value="ECO:0007669"/>
    <property type="project" value="TreeGrafter"/>
</dbReference>
<organism evidence="3 4">
    <name type="scientific">Penicillium subrubescens</name>
    <dbReference type="NCBI Taxonomy" id="1316194"/>
    <lineage>
        <taxon>Eukaryota</taxon>
        <taxon>Fungi</taxon>
        <taxon>Dikarya</taxon>
        <taxon>Ascomycota</taxon>
        <taxon>Pezizomycotina</taxon>
        <taxon>Eurotiomycetes</taxon>
        <taxon>Eurotiomycetidae</taxon>
        <taxon>Eurotiales</taxon>
        <taxon>Aspergillaceae</taxon>
        <taxon>Penicillium</taxon>
    </lineage>
</organism>
<protein>
    <submittedName>
        <fullName evidence="3">UPF0317 protein C5H10.01</fullName>
    </submittedName>
</protein>
<proteinExistence type="inferred from homology"/>
<evidence type="ECO:0000256" key="1">
    <source>
        <dbReference type="ARBA" id="ARBA00007896"/>
    </source>
</evidence>
<dbReference type="Proteomes" id="UP000186955">
    <property type="component" value="Unassembled WGS sequence"/>
</dbReference>
<dbReference type="GO" id="GO:0006536">
    <property type="term" value="P:glutamate metabolic process"/>
    <property type="evidence" value="ECO:0007669"/>
    <property type="project" value="TreeGrafter"/>
</dbReference>
<dbReference type="InterPro" id="IPR009906">
    <property type="entry name" value="D-Glu_cyclase"/>
</dbReference>
<sequence>MQELSSTLVAYPGNLFGCFSSNRLTKDICGGYLWRLEFPQTHRQVDPEDKKNQFGGDARLVVLVSLSEKSLYSIMGSVHISSHEARLACRQNQLTNTSGLAPGYLQANLLILPAQHATDFHDLCLRNPVSCPLLGKTMTPGDPITVQPAGCIQSPDFDIRTDFPQYRIYLKGKYLESRKDLLDVWTSSHVGFLIGCSFSFEDALTAAGLQPRHQRTGTIVAMYRSNIPLLPAGIFTGGHCVVSMRPYRPEEVERVREVTRPYLSTHGEPVAWGWEGAKQLGITEINKPDFGEPQVFEKGEVPVFWACGVTPQMAVEAAGDRIKGLVFSHEPGHMLVTDWTAANLDKLRPGII</sequence>
<dbReference type="FunFam" id="3.30.2040.10:FF:000001">
    <property type="entry name" value="D-glutamate cyclase, mitochondrial"/>
    <property type="match status" value="1"/>
</dbReference>
<dbReference type="InterPro" id="IPR038021">
    <property type="entry name" value="Putative_hydro-lyase"/>
</dbReference>
<name>A0A1Q5UIA4_9EURO</name>
<keyword evidence="4" id="KW-1185">Reference proteome</keyword>
<dbReference type="Pfam" id="PF07286">
    <property type="entry name" value="D-Glu_cyclase"/>
    <property type="match status" value="1"/>
</dbReference>
<comment type="similarity">
    <text evidence="1">Belongs to the D-glutamate cyclase family.</text>
</comment>
<dbReference type="EMBL" id="MNBE01000228">
    <property type="protein sequence ID" value="OKP12228.1"/>
    <property type="molecule type" value="Genomic_DNA"/>
</dbReference>